<dbReference type="EMBL" id="CAFBLO010000054">
    <property type="protein sequence ID" value="CAB4869131.1"/>
    <property type="molecule type" value="Genomic_DNA"/>
</dbReference>
<keyword evidence="1" id="KW-1133">Transmembrane helix</keyword>
<feature type="transmembrane region" description="Helical" evidence="1">
    <location>
        <begin position="373"/>
        <end position="397"/>
    </location>
</feature>
<evidence type="ECO:0000313" key="2">
    <source>
        <dbReference type="EMBL" id="CAB4869131.1"/>
    </source>
</evidence>
<feature type="transmembrane region" description="Helical" evidence="1">
    <location>
        <begin position="556"/>
        <end position="579"/>
    </location>
</feature>
<feature type="transmembrane region" description="Helical" evidence="1">
    <location>
        <begin position="440"/>
        <end position="462"/>
    </location>
</feature>
<feature type="transmembrane region" description="Helical" evidence="1">
    <location>
        <begin position="632"/>
        <end position="655"/>
    </location>
</feature>
<organism evidence="2">
    <name type="scientific">freshwater metagenome</name>
    <dbReference type="NCBI Taxonomy" id="449393"/>
    <lineage>
        <taxon>unclassified sequences</taxon>
        <taxon>metagenomes</taxon>
        <taxon>ecological metagenomes</taxon>
    </lineage>
</organism>
<keyword evidence="1" id="KW-0472">Membrane</keyword>
<sequence length="667" mass="68564">MVADKENDKNLFGRPRRSSFVAASAENADFVPILPAVGSTPIPAASDVNYFPTVATGQPSLREPAPPARLVVPTRKSMSEEEIATVFAESAEMTSSEQILMLDAQVTLREDDLRTAKEFVAHLRLTKPADAQSLLDELKQVFADVDPKIASLSLSDEPMSDTPTKDVNDTLGASTTQAVTSSTSTLATLLDSTSSAVPARQISQGQSVNGRHRGWNVVMLVATMVAILIPVTSAVFTGFGSPVPVNTELMLNSSGVFAAIVALLAALPLVLLSRSTSIRHALSTRAAIQRVAGAIGGTLLWTIGSLVVLVGLLTVLLVTSQGVGLQLNSIPGVASTLAQFAPHAHASVLVVALIVIVGFVIASLSRRAFRGVILALAGFTLIGPTIVILTGLAVVATTNTGAVLTSENIVIATGIIPIGVILFAGIESGTATVVRRDENAVIGLPLYIGLAAGLGFAAWVLVAGMSPDALGDLLVGSNPALHVVAASAELALISGVIAFAVPLILISALVGRSLMMVTVRDDRDASSVLLRVIVIVVPLTLLGLDLTGIAGDITMVLPGIPFVSIPLMVIIGLMAGASIASRREIGGVARVINAVLSTLLMAVGLALTSWSVPGLTSIYDSSIAPLATTLGISGALVLIVPTAVLVLSFVVSLLVSAPSALRSNRTA</sequence>
<feature type="transmembrane region" description="Helical" evidence="1">
    <location>
        <begin position="591"/>
        <end position="612"/>
    </location>
</feature>
<reference evidence="2" key="1">
    <citation type="submission" date="2020-05" db="EMBL/GenBank/DDBJ databases">
        <authorList>
            <person name="Chiriac C."/>
            <person name="Salcher M."/>
            <person name="Ghai R."/>
            <person name="Kavagutti S V."/>
        </authorList>
    </citation>
    <scope>NUCLEOTIDE SEQUENCE</scope>
</reference>
<feature type="transmembrane region" description="Helical" evidence="1">
    <location>
        <begin position="217"/>
        <end position="239"/>
    </location>
</feature>
<feature type="transmembrane region" description="Helical" evidence="1">
    <location>
        <begin position="251"/>
        <end position="272"/>
    </location>
</feature>
<dbReference type="AlphaFoldDB" id="A0A6J7DFM5"/>
<feature type="transmembrane region" description="Helical" evidence="1">
    <location>
        <begin position="340"/>
        <end position="361"/>
    </location>
</feature>
<feature type="transmembrane region" description="Helical" evidence="1">
    <location>
        <begin position="409"/>
        <end position="428"/>
    </location>
</feature>
<feature type="transmembrane region" description="Helical" evidence="1">
    <location>
        <begin position="528"/>
        <end position="550"/>
    </location>
</feature>
<keyword evidence="1" id="KW-0812">Transmembrane</keyword>
<feature type="transmembrane region" description="Helical" evidence="1">
    <location>
        <begin position="482"/>
        <end position="507"/>
    </location>
</feature>
<accession>A0A6J7DFM5</accession>
<feature type="transmembrane region" description="Helical" evidence="1">
    <location>
        <begin position="293"/>
        <end position="320"/>
    </location>
</feature>
<gene>
    <name evidence="2" type="ORF">UFOPK3364_00648</name>
</gene>
<proteinExistence type="predicted"/>
<name>A0A6J7DFM5_9ZZZZ</name>
<evidence type="ECO:0000256" key="1">
    <source>
        <dbReference type="SAM" id="Phobius"/>
    </source>
</evidence>
<protein>
    <submittedName>
        <fullName evidence="2">Unannotated protein</fullName>
    </submittedName>
</protein>